<dbReference type="AlphaFoldDB" id="A0A8J3K1D5"/>
<evidence type="ECO:0000313" key="3">
    <source>
        <dbReference type="EMBL" id="GIF94956.1"/>
    </source>
</evidence>
<comment type="caution">
    <text evidence="3">The sequence shown here is derived from an EMBL/GenBank/DDBJ whole genome shotgun (WGS) entry which is preliminary data.</text>
</comment>
<evidence type="ECO:0000313" key="4">
    <source>
        <dbReference type="Proteomes" id="UP000659904"/>
    </source>
</evidence>
<feature type="domain" description="Lantibiotic dehydratase N-terminal" evidence="2">
    <location>
        <begin position="166"/>
        <end position="839"/>
    </location>
</feature>
<name>A0A8J3K1D5_9ACTN</name>
<accession>A0A8J3K1D5</accession>
<keyword evidence="4" id="KW-1185">Reference proteome</keyword>
<evidence type="ECO:0000256" key="1">
    <source>
        <dbReference type="SAM" id="MobiDB-lite"/>
    </source>
</evidence>
<dbReference type="Pfam" id="PF04738">
    <property type="entry name" value="Lant_dehydr_N"/>
    <property type="match status" value="1"/>
</dbReference>
<protein>
    <recommendedName>
        <fullName evidence="2">Lantibiotic dehydratase N-terminal domain-containing protein</fullName>
    </recommendedName>
</protein>
<sequence length="930" mass="102068">MNTSPPTRAPRGEDIGTAGASAPAWSLGPQFMLRSAGLPVQAVHGLRSAGASAWADEVIALEEQLRGRAAHLSDLLHELIGANSDDQARRRLLALRRQVFKNALPADPAEAVRLVLAQDVFTAAQLSDWIDDRRRVDAKRAQGAALLAADLDRNRAALRELITEDRLRLGLLLASPVLEGQLDALHREVPGGKVDKKLRKLERSVLSYLYRTACKTSPFSTFTGIGLGSFADTGEGHHITADPRWSSHVRLNVVVLGRLAELILADPARRGDLPVTLSPGWRREEDRVRYVRRWVTVGDDSASVSFDSVKDGLFFLRRSGILDRIIELFADGARLRCRDIVDWLARQPGTQPHECEQYLSTLLRLGMLQVQGLETDVHTADPVRAFQASLRAVGASWAFEVAGWLDTPLACLDAYPAGDVGQRRRLLAQLRESLQAIQHRLGDEAASLPQALVYEDVRTGEVRAAGAAWRELFGPAISGIERILPAFDMTLAHRITFKGFFLARFGRGGRCDDMLGLVEDFHEDLYDQYVSYTADRRPFGDDHEYVPEENWLALPGITALDAARRQFAGRMRKLWEDAAGRDEIVIDDDFIAHVAEELAPVAGGFVPQGHFMQLADRPDDPLLVLNQSFGGLSFPFSRFTHCFDGSAQDGAAGPLSAGLRRHAAAIQPAGAVFAEVTGGSASTNLNLHGQLTDYVIVCPGESSTVPEADQLPLDDLYLVHDADADRVVLRSRRLDREVIPVYLGYLMPMALPEISRTLLLLSPASMARLDVWGGVAPAVPDRGVSRRPRVRHGRLVVSRRSWSVLVADLPLRNAAGTDADWFLDWNRWRAEHGVPRRVFATLYGNGGRAVGGAKPQYLDFDSFLSLTAFEALVKSPEARVVLREMLPAEDELHVGSERGDHVAEFAIETLHHAASPAPLAAHTDPRGASS</sequence>
<dbReference type="Proteomes" id="UP000659904">
    <property type="component" value="Unassembled WGS sequence"/>
</dbReference>
<gene>
    <name evidence="3" type="ORF">Cci01nite_00500</name>
</gene>
<proteinExistence type="predicted"/>
<dbReference type="InterPro" id="IPR006827">
    <property type="entry name" value="Lant_deHydtase_N"/>
</dbReference>
<organism evidence="3 4">
    <name type="scientific">Catellatospora citrea</name>
    <dbReference type="NCBI Taxonomy" id="53366"/>
    <lineage>
        <taxon>Bacteria</taxon>
        <taxon>Bacillati</taxon>
        <taxon>Actinomycetota</taxon>
        <taxon>Actinomycetes</taxon>
        <taxon>Micromonosporales</taxon>
        <taxon>Micromonosporaceae</taxon>
        <taxon>Catellatospora</taxon>
    </lineage>
</organism>
<dbReference type="EMBL" id="BONH01000001">
    <property type="protein sequence ID" value="GIF94956.1"/>
    <property type="molecule type" value="Genomic_DNA"/>
</dbReference>
<dbReference type="RefSeq" id="WP_203831594.1">
    <property type="nucleotide sequence ID" value="NZ_BONH01000001.1"/>
</dbReference>
<evidence type="ECO:0000259" key="2">
    <source>
        <dbReference type="Pfam" id="PF04738"/>
    </source>
</evidence>
<feature type="region of interest" description="Disordered" evidence="1">
    <location>
        <begin position="1"/>
        <end position="20"/>
    </location>
</feature>
<reference evidence="3 4" key="1">
    <citation type="submission" date="2021-01" db="EMBL/GenBank/DDBJ databases">
        <title>Whole genome shotgun sequence of Catellatospora citrea NBRC 14495.</title>
        <authorList>
            <person name="Komaki H."/>
            <person name="Tamura T."/>
        </authorList>
    </citation>
    <scope>NUCLEOTIDE SEQUENCE [LARGE SCALE GENOMIC DNA]</scope>
    <source>
        <strain evidence="3 4">NBRC 14495</strain>
    </source>
</reference>